<evidence type="ECO:0000313" key="2">
    <source>
        <dbReference type="Proteomes" id="UP000003656"/>
    </source>
</evidence>
<name>D1NUB1_9BIFI</name>
<gene>
    <name evidence="1" type="ORF">BIFGAL_03432</name>
</gene>
<protein>
    <submittedName>
        <fullName evidence="1">Uncharacterized protein</fullName>
    </submittedName>
</protein>
<dbReference type="EMBL" id="ABXB03000002">
    <property type="protein sequence ID" value="EFA23315.1"/>
    <property type="molecule type" value="Genomic_DNA"/>
</dbReference>
<proteinExistence type="predicted"/>
<comment type="caution">
    <text evidence="1">The sequence shown here is derived from an EMBL/GenBank/DDBJ whole genome shotgun (WGS) entry which is preliminary data.</text>
</comment>
<dbReference type="AlphaFoldDB" id="D1NUB1"/>
<dbReference type="Proteomes" id="UP000003656">
    <property type="component" value="Unassembled WGS sequence"/>
</dbReference>
<accession>D1NUB1</accession>
<evidence type="ECO:0000313" key="1">
    <source>
        <dbReference type="EMBL" id="EFA23315.1"/>
    </source>
</evidence>
<organism evidence="1 2">
    <name type="scientific">Bifidobacterium gallicum DSM 20093 = LMG 11596</name>
    <dbReference type="NCBI Taxonomy" id="561180"/>
    <lineage>
        <taxon>Bacteria</taxon>
        <taxon>Bacillati</taxon>
        <taxon>Actinomycetota</taxon>
        <taxon>Actinomycetes</taxon>
        <taxon>Bifidobacteriales</taxon>
        <taxon>Bifidobacteriaceae</taxon>
        <taxon>Bifidobacterium</taxon>
    </lineage>
</organism>
<reference evidence="1 2" key="1">
    <citation type="submission" date="2009-11" db="EMBL/GenBank/DDBJ databases">
        <authorList>
            <person name="Weinstock G."/>
            <person name="Sodergren E."/>
            <person name="Clifton S."/>
            <person name="Fulton L."/>
            <person name="Fulton B."/>
            <person name="Courtney L."/>
            <person name="Fronick C."/>
            <person name="Harrison M."/>
            <person name="Strong C."/>
            <person name="Farmer C."/>
            <person name="Delahaunty K."/>
            <person name="Markovic C."/>
            <person name="Hall O."/>
            <person name="Minx P."/>
            <person name="Tomlinson C."/>
            <person name="Mitreva M."/>
            <person name="Nelson J."/>
            <person name="Hou S."/>
            <person name="Wollam A."/>
            <person name="Pepin K.H."/>
            <person name="Johnson M."/>
            <person name="Bhonagiri V."/>
            <person name="Nash W.E."/>
            <person name="Warren W."/>
            <person name="Chinwalla A."/>
            <person name="Mardis E.R."/>
            <person name="Wilson R.K."/>
        </authorList>
    </citation>
    <scope>NUCLEOTIDE SEQUENCE [LARGE SCALE GENOMIC DNA]</scope>
    <source>
        <strain evidence="1 2">DSM 20093</strain>
    </source>
</reference>
<sequence>MQFTAQTFEHQEILLTKCRIIAFHEPLRDEHAILKASARAAALSSYVCHNMCSYCSPQ</sequence>